<keyword evidence="4" id="KW-0732">Signal</keyword>
<dbReference type="InterPro" id="IPR017853">
    <property type="entry name" value="GH"/>
</dbReference>
<evidence type="ECO:0000259" key="6">
    <source>
        <dbReference type="Pfam" id="PF02836"/>
    </source>
</evidence>
<comment type="similarity">
    <text evidence="1">Belongs to the glycosyl hydrolase 2 family.</text>
</comment>
<dbReference type="Gene3D" id="2.60.120.260">
    <property type="entry name" value="Galactose-binding domain-like"/>
    <property type="match status" value="1"/>
</dbReference>
<dbReference type="Gene3D" id="2.60.40.10">
    <property type="entry name" value="Immunoglobulins"/>
    <property type="match status" value="1"/>
</dbReference>
<dbReference type="Proteomes" id="UP000198984">
    <property type="component" value="Unassembled WGS sequence"/>
</dbReference>
<dbReference type="Pfam" id="PF00703">
    <property type="entry name" value="Glyco_hydro_2"/>
    <property type="match status" value="1"/>
</dbReference>
<dbReference type="RefSeq" id="WP_089916668.1">
    <property type="nucleotide sequence ID" value="NZ_FOBB01000005.1"/>
</dbReference>
<keyword evidence="2" id="KW-0378">Hydrolase</keyword>
<evidence type="ECO:0000259" key="5">
    <source>
        <dbReference type="Pfam" id="PF00703"/>
    </source>
</evidence>
<dbReference type="Gene3D" id="3.20.20.80">
    <property type="entry name" value="Glycosidases"/>
    <property type="match status" value="1"/>
</dbReference>
<dbReference type="SUPFAM" id="SSF51445">
    <property type="entry name" value="(Trans)glycosidases"/>
    <property type="match status" value="1"/>
</dbReference>
<reference evidence="8 9" key="1">
    <citation type="submission" date="2016-10" db="EMBL/GenBank/DDBJ databases">
        <authorList>
            <person name="de Groot N.N."/>
        </authorList>
    </citation>
    <scope>NUCLEOTIDE SEQUENCE [LARGE SCALE GENOMIC DNA]</scope>
    <source>
        <strain evidence="8 9">DSM 21039</strain>
    </source>
</reference>
<dbReference type="PANTHER" id="PTHR42732">
    <property type="entry name" value="BETA-GALACTOSIDASE"/>
    <property type="match status" value="1"/>
</dbReference>
<dbReference type="InterPro" id="IPR051913">
    <property type="entry name" value="GH2_Domain-Containing"/>
</dbReference>
<dbReference type="InterPro" id="IPR008979">
    <property type="entry name" value="Galactose-bd-like_sf"/>
</dbReference>
<dbReference type="SUPFAM" id="SSF49303">
    <property type="entry name" value="beta-Galactosidase/glucuronidase domain"/>
    <property type="match status" value="1"/>
</dbReference>
<dbReference type="InterPro" id="IPR006101">
    <property type="entry name" value="Glyco_hydro_2"/>
</dbReference>
<feature type="signal peptide" evidence="4">
    <location>
        <begin position="1"/>
        <end position="18"/>
    </location>
</feature>
<feature type="chain" id="PRO_5011639958" evidence="4">
    <location>
        <begin position="19"/>
        <end position="661"/>
    </location>
</feature>
<evidence type="ECO:0000256" key="3">
    <source>
        <dbReference type="ARBA" id="ARBA00023295"/>
    </source>
</evidence>
<dbReference type="PANTHER" id="PTHR42732:SF1">
    <property type="entry name" value="BETA-MANNOSIDASE"/>
    <property type="match status" value="1"/>
</dbReference>
<dbReference type="Pfam" id="PF02837">
    <property type="entry name" value="Glyco_hydro_2_N"/>
    <property type="match status" value="1"/>
</dbReference>
<gene>
    <name evidence="8" type="ORF">SAMN04488505_105258</name>
</gene>
<evidence type="ECO:0000313" key="8">
    <source>
        <dbReference type="EMBL" id="SEM63733.1"/>
    </source>
</evidence>
<dbReference type="EMBL" id="FOBB01000005">
    <property type="protein sequence ID" value="SEM63733.1"/>
    <property type="molecule type" value="Genomic_DNA"/>
</dbReference>
<dbReference type="Pfam" id="PF02836">
    <property type="entry name" value="Glyco_hydro_2_C"/>
    <property type="match status" value="1"/>
</dbReference>
<evidence type="ECO:0000259" key="7">
    <source>
        <dbReference type="Pfam" id="PF02837"/>
    </source>
</evidence>
<evidence type="ECO:0000313" key="9">
    <source>
        <dbReference type="Proteomes" id="UP000198984"/>
    </source>
</evidence>
<dbReference type="OrthoDB" id="857501at2"/>
<keyword evidence="3" id="KW-0326">Glycosidase</keyword>
<dbReference type="SUPFAM" id="SSF49785">
    <property type="entry name" value="Galactose-binding domain-like"/>
    <property type="match status" value="1"/>
</dbReference>
<dbReference type="GO" id="GO:0004553">
    <property type="term" value="F:hydrolase activity, hydrolyzing O-glycosyl compounds"/>
    <property type="evidence" value="ECO:0007669"/>
    <property type="project" value="InterPro"/>
</dbReference>
<accession>A0A1H7ZZN3</accession>
<dbReference type="InterPro" id="IPR013783">
    <property type="entry name" value="Ig-like_fold"/>
</dbReference>
<proteinExistence type="inferred from homology"/>
<dbReference type="AlphaFoldDB" id="A0A1H7ZZN3"/>
<keyword evidence="9" id="KW-1185">Reference proteome</keyword>
<dbReference type="GO" id="GO:0005975">
    <property type="term" value="P:carbohydrate metabolic process"/>
    <property type="evidence" value="ECO:0007669"/>
    <property type="project" value="InterPro"/>
</dbReference>
<feature type="domain" description="Glycosyl hydrolases family 2 sugar binding" evidence="7">
    <location>
        <begin position="42"/>
        <end position="186"/>
    </location>
</feature>
<evidence type="ECO:0000256" key="4">
    <source>
        <dbReference type="SAM" id="SignalP"/>
    </source>
</evidence>
<sequence>MKRTLFCLLLSIPLLVFGQRRTDNSLNSEWTFATDPVKVGEQEHWNDTSFASGNFDKVKVPHCFSTDARYFFYTGTAWYFKQFEAATPGDDHVFLKFDAVFYKSKIWLNGVLVGTHEGGYTPFEFDVTTLLKSKNTLALEVDNSWDTTTIPGAKTNVPYSGANQRQLYPWINYGGITRPVHLITRPAAYISNSKIIATPDLKKGDASISIKAFIRNSGTAAFTQAVSAGIYRNGVKSSIRFKPQSVKVEPGGVTSVELTGTMPASEVSLWHPDAPALYSAAITCGRDTIETSFGIRKVEVSGTQLLLNGEPIKMGGCNRPLDYPGYGSMDPEEVLEKDLTLIKSGGMELSRINHYPVAEGLLDWADKHGLLIIEEAGNWQMTGKQMSDSGMRDKFRSQMREMMERDWNHPCVIAYSVGNEFQSQTEEGKAWVRDMSSYVRSLDNSRLLTFASMILSHSSIKKPEDEASQYVDFVSANIYGNHLKILQHIHELYPSKPVYVSEFGIRTDAVKSEEERIAYLKKAMQDFRQCDFLVGASVWTFNDYLSRFPGTNANGYRPWGLIEPDRSLRRMYTAWQEEFAPATIELVNKTAGHASIRITARKDFPSYTLKGYQLKYNGAYMPVKTLHPGESVLLDIALAGGAADIALIKPGGFTIIQKTLK</sequence>
<feature type="domain" description="Glycoside hydrolase family 2 immunoglobulin-like beta-sandwich" evidence="5">
    <location>
        <begin position="194"/>
        <end position="296"/>
    </location>
</feature>
<dbReference type="InterPro" id="IPR036156">
    <property type="entry name" value="Beta-gal/glucu_dom_sf"/>
</dbReference>
<dbReference type="InterPro" id="IPR006104">
    <property type="entry name" value="Glyco_hydro_2_N"/>
</dbReference>
<feature type="domain" description="Glycoside hydrolase family 2 catalytic" evidence="6">
    <location>
        <begin position="298"/>
        <end position="543"/>
    </location>
</feature>
<dbReference type="InterPro" id="IPR006103">
    <property type="entry name" value="Glyco_hydro_2_cat"/>
</dbReference>
<dbReference type="InterPro" id="IPR006102">
    <property type="entry name" value="Ig-like_GH2"/>
</dbReference>
<dbReference type="STRING" id="573321.SAMN04488505_105258"/>
<name>A0A1H7ZZN3_9BACT</name>
<organism evidence="8 9">
    <name type="scientific">Chitinophaga rupis</name>
    <dbReference type="NCBI Taxonomy" id="573321"/>
    <lineage>
        <taxon>Bacteria</taxon>
        <taxon>Pseudomonadati</taxon>
        <taxon>Bacteroidota</taxon>
        <taxon>Chitinophagia</taxon>
        <taxon>Chitinophagales</taxon>
        <taxon>Chitinophagaceae</taxon>
        <taxon>Chitinophaga</taxon>
    </lineage>
</organism>
<dbReference type="PRINTS" id="PR00132">
    <property type="entry name" value="GLHYDRLASE2"/>
</dbReference>
<evidence type="ECO:0000256" key="2">
    <source>
        <dbReference type="ARBA" id="ARBA00022801"/>
    </source>
</evidence>
<protein>
    <submittedName>
        <fullName evidence="8">Beta-glucuronidase</fullName>
    </submittedName>
</protein>
<evidence type="ECO:0000256" key="1">
    <source>
        <dbReference type="ARBA" id="ARBA00007401"/>
    </source>
</evidence>